<dbReference type="SUPFAM" id="SSF54001">
    <property type="entry name" value="Cysteine proteinases"/>
    <property type="match status" value="1"/>
</dbReference>
<dbReference type="STRING" id="1676925.ENSPKIP00000021581"/>
<dbReference type="GO" id="GO:0005813">
    <property type="term" value="C:centrosome"/>
    <property type="evidence" value="ECO:0007669"/>
    <property type="project" value="UniProtKB-SubCell"/>
</dbReference>
<feature type="domain" description="USP" evidence="14">
    <location>
        <begin position="341"/>
        <end position="687"/>
    </location>
</feature>
<dbReference type="PROSITE" id="PS00972">
    <property type="entry name" value="USP_1"/>
    <property type="match status" value="1"/>
</dbReference>
<evidence type="ECO:0000256" key="4">
    <source>
        <dbReference type="ARBA" id="ARBA00009085"/>
    </source>
</evidence>
<evidence type="ECO:0000259" key="14">
    <source>
        <dbReference type="PROSITE" id="PS50235"/>
    </source>
</evidence>
<evidence type="ECO:0000256" key="5">
    <source>
        <dbReference type="ARBA" id="ARBA00012759"/>
    </source>
</evidence>
<evidence type="ECO:0000256" key="9">
    <source>
        <dbReference type="ARBA" id="ARBA00022723"/>
    </source>
</evidence>
<dbReference type="GO" id="GO:0046872">
    <property type="term" value="F:metal ion binding"/>
    <property type="evidence" value="ECO:0007669"/>
    <property type="project" value="UniProtKB-KW"/>
</dbReference>
<dbReference type="SUPFAM" id="SSF74924">
    <property type="entry name" value="Cap-Gly domain"/>
    <property type="match status" value="1"/>
</dbReference>
<reference evidence="16" key="1">
    <citation type="submission" date="2025-05" db="UniProtKB">
        <authorList>
            <consortium name="Ensembl"/>
        </authorList>
    </citation>
    <scope>IDENTIFICATION</scope>
</reference>
<keyword evidence="6" id="KW-0963">Cytoplasm</keyword>
<dbReference type="EC" id="3.4.19.12" evidence="5"/>
<dbReference type="InterPro" id="IPR036859">
    <property type="entry name" value="CAP-Gly_dom_sf"/>
</dbReference>
<evidence type="ECO:0000313" key="16">
    <source>
        <dbReference type="Ensembl" id="ENSPKIP00000021581.1"/>
    </source>
</evidence>
<dbReference type="PROSITE" id="PS50235">
    <property type="entry name" value="USP_3"/>
    <property type="match status" value="1"/>
</dbReference>
<dbReference type="InterPro" id="IPR028889">
    <property type="entry name" value="USP"/>
</dbReference>
<dbReference type="PROSITE" id="PS50245">
    <property type="entry name" value="CAP_GLY_2"/>
    <property type="match status" value="1"/>
</dbReference>
<dbReference type="PANTHER" id="PTHR11830">
    <property type="entry name" value="40S RIBOSOMAL PROTEIN S3A"/>
    <property type="match status" value="1"/>
</dbReference>
<dbReference type="GO" id="GO:0006508">
    <property type="term" value="P:proteolysis"/>
    <property type="evidence" value="ECO:0007669"/>
    <property type="project" value="UniProtKB-KW"/>
</dbReference>
<dbReference type="Ensembl" id="ENSPKIT00000002240.1">
    <property type="protein sequence ID" value="ENSPKIP00000021599.1"/>
    <property type="gene ID" value="ENSPKIG00000005923.1"/>
</dbReference>
<dbReference type="KEGG" id="pki:111835868"/>
<evidence type="ECO:0000259" key="15">
    <source>
        <dbReference type="PROSITE" id="PS50245"/>
    </source>
</evidence>
<dbReference type="Gene3D" id="2.30.30.190">
    <property type="entry name" value="CAP Gly-rich-like domain"/>
    <property type="match status" value="1"/>
</dbReference>
<evidence type="ECO:0000256" key="11">
    <source>
        <dbReference type="ARBA" id="ARBA00022801"/>
    </source>
</evidence>
<comment type="similarity">
    <text evidence="4">Belongs to the peptidase C19 family.</text>
</comment>
<feature type="domain" description="CAP-Gly" evidence="15">
    <location>
        <begin position="247"/>
        <end position="290"/>
    </location>
</feature>
<keyword evidence="11" id="KW-0378">Hydrolase</keyword>
<evidence type="ECO:0000256" key="7">
    <source>
        <dbReference type="ARBA" id="ARBA00022553"/>
    </source>
</evidence>
<evidence type="ECO:0000256" key="2">
    <source>
        <dbReference type="ARBA" id="ARBA00004300"/>
    </source>
</evidence>
<dbReference type="InterPro" id="IPR000938">
    <property type="entry name" value="CAP-Gly_domain"/>
</dbReference>
<dbReference type="AlphaFoldDB" id="A0A3B3RV20"/>
<dbReference type="InterPro" id="IPR038765">
    <property type="entry name" value="Papain-like_cys_pep_sf"/>
</dbReference>
<evidence type="ECO:0000256" key="12">
    <source>
        <dbReference type="ARBA" id="ARBA00022807"/>
    </source>
</evidence>
<comment type="subcellular location">
    <subcellularLocation>
        <location evidence="2">Cytoplasm</location>
        <location evidence="2">Cytoskeleton</location>
        <location evidence="2">Microtubule organizing center</location>
        <location evidence="2">Centrosome</location>
    </subcellularLocation>
    <subcellularLocation>
        <location evidence="3">Cytoplasm</location>
        <location evidence="3">Perinuclear region</location>
    </subcellularLocation>
</comment>
<protein>
    <recommendedName>
        <fullName evidence="5">ubiquitinyl hydrolase 1</fullName>
        <ecNumber evidence="5">3.4.19.12</ecNumber>
    </recommendedName>
</protein>
<evidence type="ECO:0000256" key="10">
    <source>
        <dbReference type="ARBA" id="ARBA00022786"/>
    </source>
</evidence>
<evidence type="ECO:0000256" key="8">
    <source>
        <dbReference type="ARBA" id="ARBA00022670"/>
    </source>
</evidence>
<dbReference type="FunFam" id="3.90.70.10:FF:000009">
    <property type="entry name" value="Putative ubiquitin carboxyl-terminal hydrolase CYLD"/>
    <property type="match status" value="1"/>
</dbReference>
<dbReference type="OrthoDB" id="6287070at2759"/>
<comment type="catalytic activity">
    <reaction evidence="1">
        <text>Thiol-dependent hydrolysis of ester, thioester, amide, peptide and isopeptide bonds formed by the C-terminal Gly of ubiquitin (a 76-residue protein attached to proteins as an intracellular targeting signal).</text>
        <dbReference type="EC" id="3.4.19.12"/>
    </reaction>
</comment>
<dbReference type="Gene3D" id="3.90.70.10">
    <property type="entry name" value="Cysteine proteinases"/>
    <property type="match status" value="1"/>
</dbReference>
<name>A0A3B3RV20_9TELE</name>
<keyword evidence="17" id="KW-1185">Reference proteome</keyword>
<dbReference type="GeneTree" id="ENSGT00390000018123"/>
<sequence>MDLAEDCSDGYFIITRGKARNSLRGIQKGSVGRVQARPGGELSVWLLGASSHAFPRGEVLVRRDDGLFLSRHQAQLLLFVTPAARRLELVANPQLFLAICSLACNDPVLVKHAKAHWPGLLRKVVQIQNKSSLEDFPMLGFEVELLDSDQHCPGRKSGPLPLFSAGDIVQAGSSCPANAHWAWPNKPSEGLDLKITSWFGSLLSLGPPEGGGDGLGPPEEPLLEVGSMVELVTDKGAPAYGLLRWMGTLKGKKKTWAGVELDRETTNGTDGTFGSRRYFTCQKKRAVFVPLGFCRPDARFLPMPAPPPQHGKPEELHLGIDTDVPPVPEAEALQLLEGRMKGIQGHYNSCYLDAALFSLFSSSAALDGACQEAASTGREAPRILKRDIINKLRSQGFVPAESVMNFRKQLGCDSFLTEEKDPEEFVSVLLERVLGMKPLLRIRSENGMTQDAYTFQIILDKDQVGTAPTVQELLDTSFVSCGLQLEETPLCFMVQMPRFGKTYKMFSQIIPSTELDVTDLLHNSPRECFVCGRLAQLECATCLRDRKLQPGRIKQYCCLCSAQVHAHPLRQDHTLRALTVPAEVPEGAPLPRHRLQLYAVLCIRTSHYVAFVKHGPGPHSWLFFDSMADRCGDDSRGFNVPEVRGCPEVGDFLTQPEETQARADLELVSEHVSRLLCDSYMCLYERAPV</sequence>
<dbReference type="Pfam" id="PF01302">
    <property type="entry name" value="CAP_GLY"/>
    <property type="match status" value="1"/>
</dbReference>
<dbReference type="SMART" id="SM01052">
    <property type="entry name" value="CAP_GLY"/>
    <property type="match status" value="1"/>
</dbReference>
<organism evidence="16 17">
    <name type="scientific">Paramormyrops kingsleyae</name>
    <dbReference type="NCBI Taxonomy" id="1676925"/>
    <lineage>
        <taxon>Eukaryota</taxon>
        <taxon>Metazoa</taxon>
        <taxon>Chordata</taxon>
        <taxon>Craniata</taxon>
        <taxon>Vertebrata</taxon>
        <taxon>Euteleostomi</taxon>
        <taxon>Actinopterygii</taxon>
        <taxon>Neopterygii</taxon>
        <taxon>Teleostei</taxon>
        <taxon>Osteoglossocephala</taxon>
        <taxon>Osteoglossomorpha</taxon>
        <taxon>Osteoglossiformes</taxon>
        <taxon>Mormyridae</taxon>
        <taxon>Paramormyrops</taxon>
    </lineage>
</organism>
<dbReference type="Proteomes" id="UP000261540">
    <property type="component" value="Unplaced"/>
</dbReference>
<dbReference type="Ensembl" id="ENSPKIT00000002222.1">
    <property type="protein sequence ID" value="ENSPKIP00000021581.1"/>
    <property type="gene ID" value="ENSPKIG00000005923.1"/>
</dbReference>
<proteinExistence type="inferred from homology"/>
<keyword evidence="7" id="KW-0597">Phosphoprotein</keyword>
<dbReference type="CTD" id="564158"/>
<dbReference type="InterPro" id="IPR018200">
    <property type="entry name" value="USP_CS"/>
</dbReference>
<keyword evidence="8" id="KW-0645">Protease</keyword>
<evidence type="ECO:0000256" key="13">
    <source>
        <dbReference type="ARBA" id="ARBA00022833"/>
    </source>
</evidence>
<accession>A0A3B3RV20</accession>
<dbReference type="GO" id="GO:1904888">
    <property type="term" value="P:cranial skeletal system development"/>
    <property type="evidence" value="ECO:0007669"/>
    <property type="project" value="Ensembl"/>
</dbReference>
<keyword evidence="10" id="KW-0833">Ubl conjugation pathway</keyword>
<dbReference type="GO" id="GO:0004843">
    <property type="term" value="F:cysteine-type deubiquitinase activity"/>
    <property type="evidence" value="ECO:0007669"/>
    <property type="project" value="UniProtKB-EC"/>
</dbReference>
<keyword evidence="13" id="KW-0862">Zinc</keyword>
<dbReference type="GO" id="GO:0048471">
    <property type="term" value="C:perinuclear region of cytoplasm"/>
    <property type="evidence" value="ECO:0007669"/>
    <property type="project" value="UniProtKB-SubCell"/>
</dbReference>
<keyword evidence="9" id="KW-0479">Metal-binding</keyword>
<evidence type="ECO:0000256" key="1">
    <source>
        <dbReference type="ARBA" id="ARBA00000707"/>
    </source>
</evidence>
<evidence type="ECO:0000256" key="6">
    <source>
        <dbReference type="ARBA" id="ARBA00022490"/>
    </source>
</evidence>
<evidence type="ECO:0000256" key="3">
    <source>
        <dbReference type="ARBA" id="ARBA00004556"/>
    </source>
</evidence>
<evidence type="ECO:0000313" key="17">
    <source>
        <dbReference type="Proteomes" id="UP000261540"/>
    </source>
</evidence>
<keyword evidence="12" id="KW-0788">Thiol protease</keyword>